<organism evidence="1 2">
    <name type="scientific">Paraburkholderia phenazinium</name>
    <dbReference type="NCBI Taxonomy" id="60549"/>
    <lineage>
        <taxon>Bacteria</taxon>
        <taxon>Pseudomonadati</taxon>
        <taxon>Pseudomonadota</taxon>
        <taxon>Betaproteobacteria</taxon>
        <taxon>Burkholderiales</taxon>
        <taxon>Burkholderiaceae</taxon>
        <taxon>Paraburkholderia</taxon>
    </lineage>
</organism>
<dbReference type="PROSITE" id="PS51257">
    <property type="entry name" value="PROKAR_LIPOPROTEIN"/>
    <property type="match status" value="1"/>
</dbReference>
<name>A0A1G8B8Z3_9BURK</name>
<dbReference type="AlphaFoldDB" id="A0A1G8B8Z3"/>
<dbReference type="EMBL" id="FNCJ01000008">
    <property type="protein sequence ID" value="SDH29060.1"/>
    <property type="molecule type" value="Genomic_DNA"/>
</dbReference>
<proteinExistence type="predicted"/>
<dbReference type="PANTHER" id="PTHR35567">
    <property type="entry name" value="MALATE DEHYDROGENASE (AFU_ORTHOLOGUE AFUA_2G13800)"/>
    <property type="match status" value="1"/>
</dbReference>
<accession>A0A1G8B8Z3</accession>
<sequence>MKGLPSRPARSLCGLIVLLGSIGLLMLGGCATPRKPPPTANDALPVALRASQDEVLQEIMTTHGDETYICRRTALPADPLTRFGAPSAASTTGTVGGVRTDHTQLLWDPFGSEATLVDAGGQSVGTVAPGHYFLSYDGSYVKTTTVAESQVGANALTWARYDAGYVATPRPGNGRFSNISSIQRIDTSGGLPPQPTCEIEGSRLLVPYAATYMFYRAKGVAPIASSTTPAASTAP</sequence>
<dbReference type="Pfam" id="PF11937">
    <property type="entry name" value="DUF3455"/>
    <property type="match status" value="1"/>
</dbReference>
<gene>
    <name evidence="1" type="ORF">SAMN05216466_108284</name>
</gene>
<dbReference type="PANTHER" id="PTHR35567:SF1">
    <property type="entry name" value="CONSERVED FUNGAL PROTEIN (AFU_ORTHOLOGUE AFUA_1G14230)"/>
    <property type="match status" value="1"/>
</dbReference>
<evidence type="ECO:0008006" key="3">
    <source>
        <dbReference type="Google" id="ProtNLM"/>
    </source>
</evidence>
<dbReference type="Proteomes" id="UP000199706">
    <property type="component" value="Unassembled WGS sequence"/>
</dbReference>
<protein>
    <recommendedName>
        <fullName evidence="3">DUF3455 domain-containing protein</fullName>
    </recommendedName>
</protein>
<evidence type="ECO:0000313" key="2">
    <source>
        <dbReference type="Proteomes" id="UP000199706"/>
    </source>
</evidence>
<dbReference type="RefSeq" id="WP_175772966.1">
    <property type="nucleotide sequence ID" value="NZ_CADERL010000027.1"/>
</dbReference>
<dbReference type="InterPro" id="IPR021851">
    <property type="entry name" value="DUF3455"/>
</dbReference>
<reference evidence="1 2" key="1">
    <citation type="submission" date="2016-10" db="EMBL/GenBank/DDBJ databases">
        <authorList>
            <person name="de Groot N.N."/>
        </authorList>
    </citation>
    <scope>NUCLEOTIDE SEQUENCE [LARGE SCALE GENOMIC DNA]</scope>
    <source>
        <strain evidence="1 2">LMG 2247</strain>
    </source>
</reference>
<evidence type="ECO:0000313" key="1">
    <source>
        <dbReference type="EMBL" id="SDH29060.1"/>
    </source>
</evidence>